<dbReference type="Proteomes" id="UP000324222">
    <property type="component" value="Unassembled WGS sequence"/>
</dbReference>
<keyword evidence="3" id="KW-1185">Reference proteome</keyword>
<name>A0A5B7FEJ8_PORTR</name>
<evidence type="ECO:0000313" key="3">
    <source>
        <dbReference type="Proteomes" id="UP000324222"/>
    </source>
</evidence>
<dbReference type="EMBL" id="VSRR010006069">
    <property type="protein sequence ID" value="MPC43975.1"/>
    <property type="molecule type" value="Genomic_DNA"/>
</dbReference>
<organism evidence="2 3">
    <name type="scientific">Portunus trituberculatus</name>
    <name type="common">Swimming crab</name>
    <name type="synonym">Neptunus trituberculatus</name>
    <dbReference type="NCBI Taxonomy" id="210409"/>
    <lineage>
        <taxon>Eukaryota</taxon>
        <taxon>Metazoa</taxon>
        <taxon>Ecdysozoa</taxon>
        <taxon>Arthropoda</taxon>
        <taxon>Crustacea</taxon>
        <taxon>Multicrustacea</taxon>
        <taxon>Malacostraca</taxon>
        <taxon>Eumalacostraca</taxon>
        <taxon>Eucarida</taxon>
        <taxon>Decapoda</taxon>
        <taxon>Pleocyemata</taxon>
        <taxon>Brachyura</taxon>
        <taxon>Eubrachyura</taxon>
        <taxon>Portunoidea</taxon>
        <taxon>Portunidae</taxon>
        <taxon>Portuninae</taxon>
        <taxon>Portunus</taxon>
    </lineage>
</organism>
<proteinExistence type="predicted"/>
<evidence type="ECO:0000313" key="2">
    <source>
        <dbReference type="EMBL" id="MPC43975.1"/>
    </source>
</evidence>
<feature type="region of interest" description="Disordered" evidence="1">
    <location>
        <begin position="10"/>
        <end position="59"/>
    </location>
</feature>
<comment type="caution">
    <text evidence="2">The sequence shown here is derived from an EMBL/GenBank/DDBJ whole genome shotgun (WGS) entry which is preliminary data.</text>
</comment>
<reference evidence="2 3" key="1">
    <citation type="submission" date="2019-05" db="EMBL/GenBank/DDBJ databases">
        <title>Another draft genome of Portunus trituberculatus and its Hox gene families provides insights of decapod evolution.</title>
        <authorList>
            <person name="Jeong J.-H."/>
            <person name="Song I."/>
            <person name="Kim S."/>
            <person name="Choi T."/>
            <person name="Kim D."/>
            <person name="Ryu S."/>
            <person name="Kim W."/>
        </authorList>
    </citation>
    <scope>NUCLEOTIDE SEQUENCE [LARGE SCALE GENOMIC DNA]</scope>
    <source>
        <tissue evidence="2">Muscle</tissue>
    </source>
</reference>
<feature type="compositionally biased region" description="Pro residues" evidence="1">
    <location>
        <begin position="37"/>
        <end position="46"/>
    </location>
</feature>
<evidence type="ECO:0000256" key="1">
    <source>
        <dbReference type="SAM" id="MobiDB-lite"/>
    </source>
</evidence>
<sequence>MKKARVVALTARNTLRRRPPRPAPPLPTRLPLCHGPCQPPTAPPRPQYTHRGARSDSSVTCTHTWPPQMFVYLLQKLMWRIEIVKTVAINLLTTIDPS</sequence>
<dbReference type="AlphaFoldDB" id="A0A5B7FEJ8"/>
<accession>A0A5B7FEJ8</accession>
<gene>
    <name evidence="2" type="ORF">E2C01_037634</name>
</gene>
<protein>
    <submittedName>
        <fullName evidence="2">Uncharacterized protein</fullName>
    </submittedName>
</protein>